<feature type="repeat" description="PPR" evidence="3">
    <location>
        <begin position="531"/>
        <end position="565"/>
    </location>
</feature>
<dbReference type="PROSITE" id="PS51375">
    <property type="entry name" value="PPR"/>
    <property type="match status" value="11"/>
</dbReference>
<feature type="repeat" description="PPR" evidence="3">
    <location>
        <begin position="496"/>
        <end position="530"/>
    </location>
</feature>
<protein>
    <recommendedName>
        <fullName evidence="6">Pentatricopeptide repeat-containing protein</fullName>
    </recommendedName>
</protein>
<feature type="repeat" description="PPR" evidence="3">
    <location>
        <begin position="356"/>
        <end position="390"/>
    </location>
</feature>
<dbReference type="Proteomes" id="UP001154282">
    <property type="component" value="Unassembled WGS sequence"/>
</dbReference>
<feature type="repeat" description="PPR" evidence="3">
    <location>
        <begin position="286"/>
        <end position="320"/>
    </location>
</feature>
<feature type="repeat" description="PPR" evidence="3">
    <location>
        <begin position="110"/>
        <end position="144"/>
    </location>
</feature>
<dbReference type="Pfam" id="PF12854">
    <property type="entry name" value="PPR_1"/>
    <property type="match status" value="1"/>
</dbReference>
<dbReference type="Pfam" id="PF13041">
    <property type="entry name" value="PPR_2"/>
    <property type="match status" value="4"/>
</dbReference>
<evidence type="ECO:0000256" key="2">
    <source>
        <dbReference type="ARBA" id="ARBA00022737"/>
    </source>
</evidence>
<evidence type="ECO:0008006" key="6">
    <source>
        <dbReference type="Google" id="ProtNLM"/>
    </source>
</evidence>
<feature type="repeat" description="PPR" evidence="3">
    <location>
        <begin position="461"/>
        <end position="495"/>
    </location>
</feature>
<feature type="repeat" description="PPR" evidence="3">
    <location>
        <begin position="180"/>
        <end position="214"/>
    </location>
</feature>
<feature type="repeat" description="PPR" evidence="3">
    <location>
        <begin position="601"/>
        <end position="635"/>
    </location>
</feature>
<evidence type="ECO:0000313" key="4">
    <source>
        <dbReference type="EMBL" id="CAI0404438.1"/>
    </source>
</evidence>
<dbReference type="InterPro" id="IPR050872">
    <property type="entry name" value="PPR_P_subfamily"/>
</dbReference>
<organism evidence="4 5">
    <name type="scientific">Linum tenue</name>
    <dbReference type="NCBI Taxonomy" id="586396"/>
    <lineage>
        <taxon>Eukaryota</taxon>
        <taxon>Viridiplantae</taxon>
        <taxon>Streptophyta</taxon>
        <taxon>Embryophyta</taxon>
        <taxon>Tracheophyta</taxon>
        <taxon>Spermatophyta</taxon>
        <taxon>Magnoliopsida</taxon>
        <taxon>eudicotyledons</taxon>
        <taxon>Gunneridae</taxon>
        <taxon>Pentapetalae</taxon>
        <taxon>rosids</taxon>
        <taxon>fabids</taxon>
        <taxon>Malpighiales</taxon>
        <taxon>Linaceae</taxon>
        <taxon>Linum</taxon>
    </lineage>
</organism>
<feature type="repeat" description="PPR" evidence="3">
    <location>
        <begin position="321"/>
        <end position="355"/>
    </location>
</feature>
<dbReference type="Pfam" id="PF01535">
    <property type="entry name" value="PPR"/>
    <property type="match status" value="4"/>
</dbReference>
<reference evidence="4" key="1">
    <citation type="submission" date="2022-08" db="EMBL/GenBank/DDBJ databases">
        <authorList>
            <person name="Gutierrez-Valencia J."/>
        </authorList>
    </citation>
    <scope>NUCLEOTIDE SEQUENCE</scope>
</reference>
<evidence type="ECO:0000256" key="1">
    <source>
        <dbReference type="ARBA" id="ARBA00007626"/>
    </source>
</evidence>
<dbReference type="SUPFAM" id="SSF81901">
    <property type="entry name" value="HCP-like"/>
    <property type="match status" value="1"/>
</dbReference>
<keyword evidence="5" id="KW-1185">Reference proteome</keyword>
<comment type="similarity">
    <text evidence="1">Belongs to the PPR family. P subfamily.</text>
</comment>
<gene>
    <name evidence="4" type="ORF">LITE_LOCUS12468</name>
</gene>
<dbReference type="InterPro" id="IPR002885">
    <property type="entry name" value="PPR_rpt"/>
</dbReference>
<dbReference type="InterPro" id="IPR011990">
    <property type="entry name" value="TPR-like_helical_dom_sf"/>
</dbReference>
<dbReference type="NCBIfam" id="TIGR00756">
    <property type="entry name" value="PPR"/>
    <property type="match status" value="10"/>
</dbReference>
<dbReference type="PANTHER" id="PTHR46128:SF285">
    <property type="entry name" value="PENTATRICOPEPTIDE REPEAT-CONTAINING PROTEIN"/>
    <property type="match status" value="1"/>
</dbReference>
<feature type="repeat" description="PPR" evidence="3">
    <location>
        <begin position="251"/>
        <end position="285"/>
    </location>
</feature>
<evidence type="ECO:0000256" key="3">
    <source>
        <dbReference type="PROSITE-ProRule" id="PRU00708"/>
    </source>
</evidence>
<sequence length="792" mass="88350">MATSVATLDHPPPSFATLPTDRKSLSFELADNLLSRGLYSSAQQVIQRIISSSTTLADAISAADFAAGRGVELSLHCYYVLIRRVMGFGDFQFARAIYFHGIVDRGLEPDSNIVNSVIVCLAKLGDLEGALVLFDRLWDKGWMPCEAAGDTVLRGLYEQKRFLEALVYFTRITNLKVHVGFWCFNILIDGLCKQGHLVEALKVFDVMRDRTGLPPTVHLLKSLFFGFCKKGICVDAERVCREMEEHGFFVDAVMYSSLINAYCKHNDLRMAIMVFFRMLKMGCEPDKYTYTTLIQGFLKMGYPDKGLIMYNQMLDLGMQPDLVTAQSIISGYCQNGKVDSAMEFLDSMARSSLVPSVHNYTSLLSALYKQNRFSNAKVLFRNMLDRGVIPDHVTFLILMKNLPKGQELELAFFILRAIARNGCRLDPCLLSVSPEICSTVDLQYEIEIILLEIVRSNCNLANVSFGIYISALCESGKFEAALASFETLRGLGCRPLPFTFNSLIKGLCKHGLRQEVKYLLGIMQKHEIVPDFATFLILVREFCTQNDLTSAFDVLDEMKQCGIKPTVAIYDCIIGCLTKGGKMSEAETWFMKMIETGLDPDEMICVTMINGYFRNKQSQKALSLFDVMVKNGIQPTRFSYNALMKGLVKNKMAPCALTAVMRAHDGRVHRVSCLTLIKQKIYKITNWSQHFYKFELQNSGSQSASGGERSLFSAIELYQLRYPCGPVSLIFCHHGSECKVHPGAWTAVLASLDNAAALVPEVVSCAEGSDEVAQKILVNGVQELALSAKAVV</sequence>
<feature type="repeat" description="PPR" evidence="3">
    <location>
        <begin position="566"/>
        <end position="600"/>
    </location>
</feature>
<comment type="caution">
    <text evidence="4">The sequence shown here is derived from an EMBL/GenBank/DDBJ whole genome shotgun (WGS) entry which is preliminary data.</text>
</comment>
<dbReference type="EMBL" id="CAMGYJ010000004">
    <property type="protein sequence ID" value="CAI0404438.1"/>
    <property type="molecule type" value="Genomic_DNA"/>
</dbReference>
<name>A0AAV0J3H9_9ROSI</name>
<dbReference type="PANTHER" id="PTHR46128">
    <property type="entry name" value="MITOCHONDRIAL GROUP I INTRON SPLICING FACTOR CCM1"/>
    <property type="match status" value="1"/>
</dbReference>
<proteinExistence type="inferred from homology"/>
<dbReference type="Gene3D" id="1.25.40.10">
    <property type="entry name" value="Tetratricopeptide repeat domain"/>
    <property type="match status" value="6"/>
</dbReference>
<keyword evidence="2" id="KW-0677">Repeat</keyword>
<evidence type="ECO:0000313" key="5">
    <source>
        <dbReference type="Proteomes" id="UP001154282"/>
    </source>
</evidence>
<dbReference type="AlphaFoldDB" id="A0AAV0J3H9"/>
<accession>A0AAV0J3H9</accession>